<dbReference type="RefSeq" id="WP_211541342.1">
    <property type="nucleotide sequence ID" value="NZ_JAGTUK010000001.1"/>
</dbReference>
<evidence type="ECO:0008006" key="5">
    <source>
        <dbReference type="Google" id="ProtNLM"/>
    </source>
</evidence>
<keyword evidence="4" id="KW-1185">Reference proteome</keyword>
<evidence type="ECO:0000313" key="4">
    <source>
        <dbReference type="Proteomes" id="UP000678243"/>
    </source>
</evidence>
<organism evidence="3 4">
    <name type="scientific">Microbacterium paraoxydans</name>
    <dbReference type="NCBI Taxonomy" id="199592"/>
    <lineage>
        <taxon>Bacteria</taxon>
        <taxon>Bacillati</taxon>
        <taxon>Actinomycetota</taxon>
        <taxon>Actinomycetes</taxon>
        <taxon>Micrococcales</taxon>
        <taxon>Microbacteriaceae</taxon>
        <taxon>Microbacterium</taxon>
    </lineage>
</organism>
<dbReference type="Proteomes" id="UP000678243">
    <property type="component" value="Unassembled WGS sequence"/>
</dbReference>
<accession>A0ABS5IK06</accession>
<sequence>MTALRDLFPDGPRSDHRADVVLDDTRTRSRLRELVGEPRRAGSAPAPLADTRELARMAEAAARTAVPFTAEAARPTRGPRRPRRRPDLLTSSAVALAVLAVAAALTVGGIQAATASPAASALESLQADEAAIQNAHQALTSARDALVADLGAQTAEATALRTAIVDTATVRDPASSDDEDVLPVADQALEQGAVAALDTYLAGLAAVAVPELPAEYRRADIDEDSLVDVGRAIDEAQDDLDVLDQATAEMRTIRTAFDALRPAATPPVTAYLASFVPAAAEATAEQQRAEESFRTAVTDAAAAVAAADPWTTAGQAALATYRDAFAALLDDQLRAEIDQQRADTQRRQGGQSDGQQDQPSDGATPPPTDPGTGGETPPEGTDPPAG</sequence>
<gene>
    <name evidence="3" type="ORF">KE274_03925</name>
</gene>
<reference evidence="3 4" key="1">
    <citation type="submission" date="2021-04" db="EMBL/GenBank/DDBJ databases">
        <title>Whole genome analysis of root endophytic bacterium Microbacterium paraoxydans ku-mp colonizing RP-bio226 rice variety.</title>
        <authorList>
            <person name="Ulaganathan K."/>
            <person name="Latha B."/>
        </authorList>
    </citation>
    <scope>NUCLEOTIDE SEQUENCE [LARGE SCALE GENOMIC DNA]</scope>
    <source>
        <strain evidence="4">ku-mp</strain>
    </source>
</reference>
<evidence type="ECO:0000256" key="2">
    <source>
        <dbReference type="SAM" id="Phobius"/>
    </source>
</evidence>
<feature type="compositionally biased region" description="Low complexity" evidence="1">
    <location>
        <begin position="347"/>
        <end position="363"/>
    </location>
</feature>
<evidence type="ECO:0000256" key="1">
    <source>
        <dbReference type="SAM" id="MobiDB-lite"/>
    </source>
</evidence>
<comment type="caution">
    <text evidence="3">The sequence shown here is derived from an EMBL/GenBank/DDBJ whole genome shotgun (WGS) entry which is preliminary data.</text>
</comment>
<dbReference type="EMBL" id="JAGTUK010000001">
    <property type="protein sequence ID" value="MBS0023248.1"/>
    <property type="molecule type" value="Genomic_DNA"/>
</dbReference>
<keyword evidence="2" id="KW-0812">Transmembrane</keyword>
<evidence type="ECO:0000313" key="3">
    <source>
        <dbReference type="EMBL" id="MBS0023248.1"/>
    </source>
</evidence>
<proteinExistence type="predicted"/>
<keyword evidence="2" id="KW-0472">Membrane</keyword>
<feature type="transmembrane region" description="Helical" evidence="2">
    <location>
        <begin position="88"/>
        <end position="110"/>
    </location>
</feature>
<feature type="region of interest" description="Disordered" evidence="1">
    <location>
        <begin position="339"/>
        <end position="386"/>
    </location>
</feature>
<protein>
    <recommendedName>
        <fullName evidence="5">DUF5667 domain-containing protein</fullName>
    </recommendedName>
</protein>
<keyword evidence="2" id="KW-1133">Transmembrane helix</keyword>
<name>A0ABS5IK06_9MICO</name>
<feature type="compositionally biased region" description="Low complexity" evidence="1">
    <location>
        <begin position="375"/>
        <end position="386"/>
    </location>
</feature>